<feature type="domain" description="REJ" evidence="13">
    <location>
        <begin position="9"/>
        <end position="389"/>
    </location>
</feature>
<feature type="domain" description="REJ" evidence="13">
    <location>
        <begin position="712"/>
        <end position="1324"/>
    </location>
</feature>
<dbReference type="InterPro" id="IPR008979">
    <property type="entry name" value="Galactose-bd-like_sf"/>
</dbReference>
<evidence type="ECO:0000256" key="11">
    <source>
        <dbReference type="SAM" id="MobiDB-lite"/>
    </source>
</evidence>
<evidence type="ECO:0000313" key="14">
    <source>
        <dbReference type="EMBL" id="KAJ7330797.1"/>
    </source>
</evidence>
<comment type="caution">
    <text evidence="10">Lacks conserved residue(s) required for the propagation of feature annotation.</text>
</comment>
<comment type="caution">
    <text evidence="14">The sequence shown here is derived from an EMBL/GenBank/DDBJ whole genome shotgun (WGS) entry which is preliminary data.</text>
</comment>
<dbReference type="InterPro" id="IPR000152">
    <property type="entry name" value="EGF-type_Asp/Asn_hydroxyl_site"/>
</dbReference>
<keyword evidence="4" id="KW-0812">Transmembrane</keyword>
<keyword evidence="9" id="KW-1015">Disulfide bond</keyword>
<dbReference type="GO" id="GO:0005886">
    <property type="term" value="C:plasma membrane"/>
    <property type="evidence" value="ECO:0007669"/>
    <property type="project" value="TreeGrafter"/>
</dbReference>
<keyword evidence="5" id="KW-0732">Signal</keyword>
<dbReference type="GO" id="GO:0005261">
    <property type="term" value="F:monoatomic cation channel activity"/>
    <property type="evidence" value="ECO:0007669"/>
    <property type="project" value="TreeGrafter"/>
</dbReference>
<dbReference type="SUPFAM" id="SSF49785">
    <property type="entry name" value="Galactose-binding domain-like"/>
    <property type="match status" value="1"/>
</dbReference>
<gene>
    <name evidence="14" type="ORF">OS493_021729</name>
</gene>
<accession>A0A9W9YED8</accession>
<evidence type="ECO:0000256" key="7">
    <source>
        <dbReference type="ARBA" id="ARBA00022989"/>
    </source>
</evidence>
<keyword evidence="8" id="KW-0472">Membrane</keyword>
<dbReference type="SMART" id="SM00179">
    <property type="entry name" value="EGF_CA"/>
    <property type="match status" value="1"/>
</dbReference>
<evidence type="ECO:0000256" key="4">
    <source>
        <dbReference type="ARBA" id="ARBA00022692"/>
    </source>
</evidence>
<evidence type="ECO:0000256" key="9">
    <source>
        <dbReference type="ARBA" id="ARBA00023157"/>
    </source>
</evidence>
<evidence type="ECO:0000313" key="15">
    <source>
        <dbReference type="Proteomes" id="UP001163046"/>
    </source>
</evidence>
<dbReference type="Proteomes" id="UP001163046">
    <property type="component" value="Unassembled WGS sequence"/>
</dbReference>
<protein>
    <recommendedName>
        <fullName evidence="16">PKD/REJ-like domain-containing protein</fullName>
    </recommendedName>
</protein>
<name>A0A9W9YED8_9CNID</name>
<evidence type="ECO:0000256" key="8">
    <source>
        <dbReference type="ARBA" id="ARBA00023136"/>
    </source>
</evidence>
<dbReference type="InterPro" id="IPR001881">
    <property type="entry name" value="EGF-like_Ca-bd_dom"/>
</dbReference>
<dbReference type="InterPro" id="IPR049883">
    <property type="entry name" value="NOTCH1_EGF-like"/>
</dbReference>
<dbReference type="InterPro" id="IPR002859">
    <property type="entry name" value="PKD/REJ-like"/>
</dbReference>
<evidence type="ECO:0000256" key="10">
    <source>
        <dbReference type="PROSITE-ProRule" id="PRU00076"/>
    </source>
</evidence>
<dbReference type="InterPro" id="IPR000742">
    <property type="entry name" value="EGF"/>
</dbReference>
<organism evidence="14 15">
    <name type="scientific">Desmophyllum pertusum</name>
    <dbReference type="NCBI Taxonomy" id="174260"/>
    <lineage>
        <taxon>Eukaryota</taxon>
        <taxon>Metazoa</taxon>
        <taxon>Cnidaria</taxon>
        <taxon>Anthozoa</taxon>
        <taxon>Hexacorallia</taxon>
        <taxon>Scleractinia</taxon>
        <taxon>Caryophylliina</taxon>
        <taxon>Caryophylliidae</taxon>
        <taxon>Desmophyllum</taxon>
    </lineage>
</organism>
<dbReference type="Pfam" id="PF07645">
    <property type="entry name" value="EGF_CA"/>
    <property type="match status" value="1"/>
</dbReference>
<sequence>MKKKSTSRDFSVTIKNISKDKYHATLVKRSDKSVQHAIIQGLTDDDIVLTSTLEWRIVSESELAASESAEGKLVSQGTAEWTIYRRSIPAGIYQVKFNALYTVGDPTLPRTLEAFDYGFIEVIAAPVRAIIDGGSSVRWGSVDIVTVDGSLSYDGDIGPGNHTGLNFTWSCLNSSEDNNSISNDCYGSFFGEVNALSTAISIDPGQLEVGKSYVLRLTVSKDDRSSIANMSFEIAAGEVPQVTLRCFVDCGAIVSASNKLRVTSECLNSPCNGSVYEWHLKQRNETANMWEDIPILPNMTSTAVNATNMIIKKNSLQPNSTYRLMLFVTSLVGTEGFSVLDFETAGEPHSGYCTPSASEGVSLETEFTFDCYNWQDESIPLTYEFRLRDDPISYGKSPYSVSTVLPAGSPEEDYQLQINIIIKNAAGVPVVETLFVKVKPSSKLDPCLSSIEEVGNKLTNYVIGERNKLDGFLKKGEISQASQLALSVLKEANKKTDCGQTLSQDTKTLLSTTLVVKLTSITPESLQMSRTIMAVVIVATGKQQDQTCDSCKNIMNLIMVFTDKTNKLLLTAINDLEEPFTAELEESAASVTGCLTNILKSASDGSQANGASAENQTSPKEFHREGDYNKVDQHQLPVPVYTRYLRFHPTKSEKWNCLRVEVYGTENIDECQNGAHNCDLKDSKAQCNNTIGAFNCSCLHGYSGDGVACFGDFSVTIKNISKDKYHATLVKRSDKSVQHAIIQGLTDDDIVLTSTLEWRIVSESELAASESAEGTLVSQGTAEWTIYRRSIPAGIYQVKFNALYTVGDPTLPRTLEAFDYGFIEVIAAPVRAIIDGGSSVRWGSKDIVTVDGSLSYDGDIGPGNHTGLNFTWSCLNSSEDNNSISNDCYGSFFGEVNALSTAISIDPGQLEVGKSYVLRLTVSKDDRSSIANMSFEIAAGEVPQVTLRCFVDCGAIVSASNKLRVTSECLNSPCNGSVYEWHLKQRNETPNMWEDIPILPNMTSTAVNATNMIIKKNSLQPNSTYRLMLFVTSLLGTEGFSVLDFETAGEPHSGYCTPSASEGVSLETEFTFDCYNWQDESIPLTYEFRLRDDPISYGKSPNSVSTVLPAGSPEEDYQLQINIIIKNAAGVSVVETLFVKVKPSSKLDPCLSSIEEVGNKLTNYVIGERNKLDGFLKKGEISQASQLALSVLKEANKKTDCGQTLSQDTKTLLSTTLVVKLTSITPESLQMSRTIMAVVIVATGKQQDQTCDSCKNIMNSIMVFTDKTNKLLLTAINDLEEPFAAELEESAASVTGCLTNILQSASDGSQANGASEENQTSPKV</sequence>
<dbReference type="OrthoDB" id="5986471at2759"/>
<dbReference type="InterPro" id="IPR014010">
    <property type="entry name" value="REJ_dom"/>
</dbReference>
<evidence type="ECO:0000256" key="2">
    <source>
        <dbReference type="ARBA" id="ARBA00007200"/>
    </source>
</evidence>
<dbReference type="PANTHER" id="PTHR46730">
    <property type="entry name" value="POLYCYSTIN-1"/>
    <property type="match status" value="1"/>
</dbReference>
<feature type="domain" description="EGF-like" evidence="12">
    <location>
        <begin position="667"/>
        <end position="710"/>
    </location>
</feature>
<dbReference type="PANTHER" id="PTHR46730:SF1">
    <property type="entry name" value="PLAT DOMAIN-CONTAINING PROTEIN"/>
    <property type="match status" value="1"/>
</dbReference>
<evidence type="ECO:0000256" key="3">
    <source>
        <dbReference type="ARBA" id="ARBA00022536"/>
    </source>
</evidence>
<comment type="similarity">
    <text evidence="2">Belongs to the polycystin family.</text>
</comment>
<dbReference type="FunFam" id="2.10.25.10:FF:000038">
    <property type="entry name" value="Fibrillin 2"/>
    <property type="match status" value="1"/>
</dbReference>
<feature type="compositionally biased region" description="Polar residues" evidence="11">
    <location>
        <begin position="604"/>
        <end position="619"/>
    </location>
</feature>
<evidence type="ECO:0000256" key="1">
    <source>
        <dbReference type="ARBA" id="ARBA00004370"/>
    </source>
</evidence>
<keyword evidence="6" id="KW-0677">Repeat</keyword>
<dbReference type="Gene3D" id="2.60.120.260">
    <property type="entry name" value="Galactose-binding domain-like"/>
    <property type="match status" value="1"/>
</dbReference>
<proteinExistence type="inferred from homology"/>
<dbReference type="GO" id="GO:0005509">
    <property type="term" value="F:calcium ion binding"/>
    <property type="evidence" value="ECO:0007669"/>
    <property type="project" value="InterPro"/>
</dbReference>
<dbReference type="PROSITE" id="PS50026">
    <property type="entry name" value="EGF_3"/>
    <property type="match status" value="1"/>
</dbReference>
<reference evidence="14" key="1">
    <citation type="submission" date="2023-01" db="EMBL/GenBank/DDBJ databases">
        <title>Genome assembly of the deep-sea coral Lophelia pertusa.</title>
        <authorList>
            <person name="Herrera S."/>
            <person name="Cordes E."/>
        </authorList>
    </citation>
    <scope>NUCLEOTIDE SEQUENCE</scope>
    <source>
        <strain evidence="14">USNM1676648</strain>
        <tissue evidence="14">Polyp</tissue>
    </source>
</reference>
<comment type="subcellular location">
    <subcellularLocation>
        <location evidence="1">Membrane</location>
    </subcellularLocation>
</comment>
<dbReference type="PROSITE" id="PS01186">
    <property type="entry name" value="EGF_2"/>
    <property type="match status" value="1"/>
</dbReference>
<evidence type="ECO:0008006" key="16">
    <source>
        <dbReference type="Google" id="ProtNLM"/>
    </source>
</evidence>
<feature type="region of interest" description="Disordered" evidence="11">
    <location>
        <begin position="604"/>
        <end position="623"/>
    </location>
</feature>
<dbReference type="SUPFAM" id="SSF57196">
    <property type="entry name" value="EGF/Laminin"/>
    <property type="match status" value="1"/>
</dbReference>
<keyword evidence="15" id="KW-1185">Reference proteome</keyword>
<dbReference type="Pfam" id="PF02010">
    <property type="entry name" value="REJ"/>
    <property type="match status" value="2"/>
</dbReference>
<dbReference type="PROSITE" id="PS00010">
    <property type="entry name" value="ASX_HYDROXYL"/>
    <property type="match status" value="1"/>
</dbReference>
<keyword evidence="7" id="KW-1133">Transmembrane helix</keyword>
<evidence type="ECO:0000256" key="6">
    <source>
        <dbReference type="ARBA" id="ARBA00022737"/>
    </source>
</evidence>
<dbReference type="EMBL" id="MU827791">
    <property type="protein sequence ID" value="KAJ7330797.1"/>
    <property type="molecule type" value="Genomic_DNA"/>
</dbReference>
<evidence type="ECO:0000256" key="5">
    <source>
        <dbReference type="ARBA" id="ARBA00022729"/>
    </source>
</evidence>
<dbReference type="GO" id="GO:0006816">
    <property type="term" value="P:calcium ion transport"/>
    <property type="evidence" value="ECO:0007669"/>
    <property type="project" value="TreeGrafter"/>
</dbReference>
<dbReference type="PROSITE" id="PS51111">
    <property type="entry name" value="REJ"/>
    <property type="match status" value="2"/>
</dbReference>
<evidence type="ECO:0000259" key="13">
    <source>
        <dbReference type="PROSITE" id="PS51111"/>
    </source>
</evidence>
<evidence type="ECO:0000259" key="12">
    <source>
        <dbReference type="PROSITE" id="PS50026"/>
    </source>
</evidence>
<keyword evidence="3 10" id="KW-0245">EGF-like domain</keyword>
<dbReference type="Gene3D" id="2.10.25.10">
    <property type="entry name" value="Laminin"/>
    <property type="match status" value="1"/>
</dbReference>